<feature type="compositionally biased region" description="Low complexity" evidence="1">
    <location>
        <begin position="512"/>
        <end position="523"/>
    </location>
</feature>
<evidence type="ECO:0000313" key="4">
    <source>
        <dbReference type="Proteomes" id="UP000476176"/>
    </source>
</evidence>
<comment type="caution">
    <text evidence="2">The sequence shown here is derived from an EMBL/GenBank/DDBJ whole genome shotgun (WGS) entry which is preliminary data.</text>
</comment>
<organism evidence="2 5">
    <name type="scientific">Phytophthora fragariae</name>
    <dbReference type="NCBI Taxonomy" id="53985"/>
    <lineage>
        <taxon>Eukaryota</taxon>
        <taxon>Sar</taxon>
        <taxon>Stramenopiles</taxon>
        <taxon>Oomycota</taxon>
        <taxon>Peronosporomycetes</taxon>
        <taxon>Peronosporales</taxon>
        <taxon>Peronosporaceae</taxon>
        <taxon>Phytophthora</taxon>
    </lineage>
</organism>
<feature type="region of interest" description="Disordered" evidence="1">
    <location>
        <begin position="1"/>
        <end position="52"/>
    </location>
</feature>
<dbReference type="AlphaFoldDB" id="A0A6G0L2D7"/>
<evidence type="ECO:0000256" key="1">
    <source>
        <dbReference type="SAM" id="MobiDB-lite"/>
    </source>
</evidence>
<accession>A0A6G0L2D7</accession>
<evidence type="ECO:0000313" key="5">
    <source>
        <dbReference type="Proteomes" id="UP000488956"/>
    </source>
</evidence>
<feature type="compositionally biased region" description="Polar residues" evidence="1">
    <location>
        <begin position="16"/>
        <end position="26"/>
    </location>
</feature>
<reference evidence="4 5" key="1">
    <citation type="submission" date="2018-09" db="EMBL/GenBank/DDBJ databases">
        <title>Genomic investigation of the strawberry pathogen Phytophthora fragariae indicates pathogenicity is determined by transcriptional variation in three key races.</title>
        <authorList>
            <person name="Adams T.M."/>
            <person name="Armitage A.D."/>
            <person name="Sobczyk M.K."/>
            <person name="Bates H.J."/>
            <person name="Dunwell J.M."/>
            <person name="Nellist C.F."/>
            <person name="Harrison R.J."/>
        </authorList>
    </citation>
    <scope>NUCLEOTIDE SEQUENCE [LARGE SCALE GENOMIC DNA]</scope>
    <source>
        <strain evidence="3 4">BC-23</strain>
        <strain evidence="2 5">ONT-3</strain>
    </source>
</reference>
<dbReference type="Proteomes" id="UP000488956">
    <property type="component" value="Unassembled WGS sequence"/>
</dbReference>
<dbReference type="EMBL" id="QXFX01000713">
    <property type="protein sequence ID" value="KAE9106340.1"/>
    <property type="molecule type" value="Genomic_DNA"/>
</dbReference>
<evidence type="ECO:0000313" key="3">
    <source>
        <dbReference type="EMBL" id="KAE9221391.1"/>
    </source>
</evidence>
<feature type="region of interest" description="Disordered" evidence="1">
    <location>
        <begin position="608"/>
        <end position="635"/>
    </location>
</feature>
<gene>
    <name evidence="3" type="ORF">PF004_g13063</name>
    <name evidence="2" type="ORF">PF010_g12665</name>
</gene>
<dbReference type="Proteomes" id="UP000476176">
    <property type="component" value="Unassembled WGS sequence"/>
</dbReference>
<feature type="compositionally biased region" description="Polar residues" evidence="1">
    <location>
        <begin position="35"/>
        <end position="44"/>
    </location>
</feature>
<evidence type="ECO:0000313" key="2">
    <source>
        <dbReference type="EMBL" id="KAE9106340.1"/>
    </source>
</evidence>
<protein>
    <submittedName>
        <fullName evidence="2">Uncharacterized protein</fullName>
    </submittedName>
</protein>
<feature type="region of interest" description="Disordered" evidence="1">
    <location>
        <begin position="500"/>
        <end position="524"/>
    </location>
</feature>
<proteinExistence type="predicted"/>
<sequence length="673" mass="73361">MVECSPGPEGGLTPPHNDSTGNSLENGTAAPGSQELDSTPQSNAAHEPVVPTKTACSRVIPFIRSKSDGTIGASVSPSSITAKVHPGRFHGAEDRRQKQELFFGGRIAIQEEHDGRKSADESDTFLSASMQLMHLNGEARQRVRQLWTSMQRLGRENQISESGMDVLYVELSNILKSISAEKLEGTKPLKSGCLVLLASSPASDPSTISSGAAVKALFGSRPTAQLMQCTLSEDQSKFEMTPVRLEAVPANAQTSTSNRFGLPSKASLMGMISEAFQEEPTTRAIKLQGCQVRRFVPKSPSNEVTADDGTVAKAKILHRFQLLVPYKTQMSAPADGVGADILFPTRAPVPYESFIFEVPVPTPGDGGTEADFDAQAEVDDWVLALDRVCRFQLHRLEHALREAPNLERYRETLQRHFPVSVSVSWLRNRVDQPTLQRRSSANLSMIQIVKDLGRDKVLLDDELFSAANPYECDDMESDSVSEVVKYMVRKVLQFEQDVASQTKEPGKPGVPAAPSHQPSSPAHRFAKNCEARALAFVERVLQGSSRTQSGGDIYDAISFFCQQEHVSICPVSQDARPVQMRLITDVTKGIFQVEVQVCMQFKVIELTPRSPTPAPSNEDGAASFDPDSATLNSPRDSMREWAVLEGTLSREFTLGKLAAPGTVTINCTSSSDN</sequence>
<dbReference type="EMBL" id="QXGC01000776">
    <property type="protein sequence ID" value="KAE9221391.1"/>
    <property type="molecule type" value="Genomic_DNA"/>
</dbReference>
<name>A0A6G0L2D7_9STRA</name>